<comment type="caution">
    <text evidence="2">The sequence shown here is derived from an EMBL/GenBank/DDBJ whole genome shotgun (WGS) entry which is preliminary data.</text>
</comment>
<protein>
    <submittedName>
        <fullName evidence="2">Uncharacterized protein</fullName>
    </submittedName>
</protein>
<name>A0A8H6UPH5_9EURO</name>
<dbReference type="Pfam" id="PF04681">
    <property type="entry name" value="Bys1"/>
    <property type="match status" value="1"/>
</dbReference>
<evidence type="ECO:0000313" key="2">
    <source>
        <dbReference type="EMBL" id="KAF7162358.1"/>
    </source>
</evidence>
<evidence type="ECO:0000313" key="3">
    <source>
        <dbReference type="Proteomes" id="UP000654922"/>
    </source>
</evidence>
<dbReference type="PANTHER" id="PTHR36195">
    <property type="entry name" value="DOMAIN PROTEIN, PUTATIVE (AFU_ORTHOLOGUE AFUA_5G01990)-RELATED-RELATED"/>
    <property type="match status" value="1"/>
</dbReference>
<sequence>MHLNLLSLTLTLCLSPLVLALPPKPMTMKTTMKIRPTNQTLGHATILNTCQDPIYLWSVGSTISPQSTLPPNTTYTEAYRRDPASGGIALKLTRVQNGLYTAAPQMVFAYNLVERRIC</sequence>
<proteinExistence type="predicted"/>
<reference evidence="2" key="1">
    <citation type="submission" date="2020-06" db="EMBL/GenBank/DDBJ databases">
        <title>Draft genome sequences of strains closely related to Aspergillus parafelis and Aspergillus hiratsukae.</title>
        <authorList>
            <person name="Dos Santos R.A.C."/>
            <person name="Rivero-Menendez O."/>
            <person name="Steenwyk J.L."/>
            <person name="Mead M.E."/>
            <person name="Goldman G.H."/>
            <person name="Alastruey-Izquierdo A."/>
            <person name="Rokas A."/>
        </authorList>
    </citation>
    <scope>NUCLEOTIDE SEQUENCE</scope>
    <source>
        <strain evidence="2">CNM-CM5623</strain>
    </source>
</reference>
<keyword evidence="1" id="KW-0732">Signal</keyword>
<dbReference type="AlphaFoldDB" id="A0A8H6UPH5"/>
<dbReference type="Proteomes" id="UP000654922">
    <property type="component" value="Unassembled WGS sequence"/>
</dbReference>
<feature type="chain" id="PRO_5034609747" evidence="1">
    <location>
        <begin position="21"/>
        <end position="118"/>
    </location>
</feature>
<dbReference type="EMBL" id="JACBAE010001354">
    <property type="protein sequence ID" value="KAF7162358.1"/>
    <property type="molecule type" value="Genomic_DNA"/>
</dbReference>
<evidence type="ECO:0000256" key="1">
    <source>
        <dbReference type="SAM" id="SignalP"/>
    </source>
</evidence>
<accession>A0A8H6UPH5</accession>
<gene>
    <name evidence="2" type="ORF">CNMCM5623_007703</name>
</gene>
<dbReference type="InterPro" id="IPR006771">
    <property type="entry name" value="CetA-like"/>
</dbReference>
<feature type="signal peptide" evidence="1">
    <location>
        <begin position="1"/>
        <end position="20"/>
    </location>
</feature>
<dbReference type="PANTHER" id="PTHR36195:SF5">
    <property type="entry name" value="BYS1 FAMILY PROTEIN (AFU_ORTHOLOGUE AFUA_2G04533)"/>
    <property type="match status" value="1"/>
</dbReference>
<organism evidence="2 3">
    <name type="scientific">Aspergillus felis</name>
    <dbReference type="NCBI Taxonomy" id="1287682"/>
    <lineage>
        <taxon>Eukaryota</taxon>
        <taxon>Fungi</taxon>
        <taxon>Dikarya</taxon>
        <taxon>Ascomycota</taxon>
        <taxon>Pezizomycotina</taxon>
        <taxon>Eurotiomycetes</taxon>
        <taxon>Eurotiomycetidae</taxon>
        <taxon>Eurotiales</taxon>
        <taxon>Aspergillaceae</taxon>
        <taxon>Aspergillus</taxon>
        <taxon>Aspergillus subgen. Fumigati</taxon>
    </lineage>
</organism>
<dbReference type="OrthoDB" id="3682664at2759"/>